<evidence type="ECO:0000313" key="2">
    <source>
        <dbReference type="EMBL" id="OBX34983.1"/>
    </source>
</evidence>
<organism evidence="2 3">
    <name type="scientific">Halomonas elongata</name>
    <dbReference type="NCBI Taxonomy" id="2746"/>
    <lineage>
        <taxon>Bacteria</taxon>
        <taxon>Pseudomonadati</taxon>
        <taxon>Pseudomonadota</taxon>
        <taxon>Gammaproteobacteria</taxon>
        <taxon>Oceanospirillales</taxon>
        <taxon>Halomonadaceae</taxon>
        <taxon>Halomonas</taxon>
    </lineage>
</organism>
<sequence length="32" mass="3534">MDDVLLGILLTTPLWLGTLILLPGTLKELRSK</sequence>
<dbReference type="Proteomes" id="UP000092504">
    <property type="component" value="Unassembled WGS sequence"/>
</dbReference>
<keyword evidence="1" id="KW-0812">Transmembrane</keyword>
<keyword evidence="1" id="KW-0472">Membrane</keyword>
<evidence type="ECO:0000256" key="1">
    <source>
        <dbReference type="SAM" id="Phobius"/>
    </source>
</evidence>
<name>A0A1B8NYD2_HALEL</name>
<proteinExistence type="predicted"/>
<keyword evidence="1" id="KW-1133">Transmembrane helix</keyword>
<dbReference type="AlphaFoldDB" id="A0A1B8NYD2"/>
<evidence type="ECO:0000313" key="3">
    <source>
        <dbReference type="Proteomes" id="UP000092504"/>
    </source>
</evidence>
<accession>A0A1B8NYD2</accession>
<comment type="caution">
    <text evidence="2">The sequence shown here is derived from an EMBL/GenBank/DDBJ whole genome shotgun (WGS) entry which is preliminary data.</text>
</comment>
<dbReference type="EMBL" id="MAJD01000002">
    <property type="protein sequence ID" value="OBX34983.1"/>
    <property type="molecule type" value="Genomic_DNA"/>
</dbReference>
<reference evidence="2 3" key="1">
    <citation type="submission" date="2016-06" db="EMBL/GenBank/DDBJ databases">
        <title>Genome sequence of halotolerant plant growth promoting strain of Halomonas elongata HEK1 isolated from salterns of Rann of Kutch, Gujarat, India.</title>
        <authorList>
            <person name="Gaba S."/>
            <person name="Singh R.N."/>
            <person name="Abrol S."/>
            <person name="Kaushik R."/>
            <person name="Saxena A.K."/>
        </authorList>
    </citation>
    <scope>NUCLEOTIDE SEQUENCE [LARGE SCALE GENOMIC DNA]</scope>
    <source>
        <strain evidence="2 3">HEK1</strain>
    </source>
</reference>
<feature type="transmembrane region" description="Helical" evidence="1">
    <location>
        <begin position="6"/>
        <end position="26"/>
    </location>
</feature>
<gene>
    <name evidence="2" type="ORF">A8U91_04046</name>
</gene>
<protein>
    <submittedName>
        <fullName evidence="2">Uncharacterized protein</fullName>
    </submittedName>
</protein>